<dbReference type="RefSeq" id="WP_092017744.1">
    <property type="nucleotide sequence ID" value="NZ_FOXH01000007.1"/>
</dbReference>
<name>A0A1I5UCU4_9BACT</name>
<evidence type="ECO:0000313" key="2">
    <source>
        <dbReference type="Proteomes" id="UP000199306"/>
    </source>
</evidence>
<organism evidence="1 2">
    <name type="scientific">Pseudarcicella hirudinis</name>
    <dbReference type="NCBI Taxonomy" id="1079859"/>
    <lineage>
        <taxon>Bacteria</taxon>
        <taxon>Pseudomonadati</taxon>
        <taxon>Bacteroidota</taxon>
        <taxon>Cytophagia</taxon>
        <taxon>Cytophagales</taxon>
        <taxon>Flectobacillaceae</taxon>
        <taxon>Pseudarcicella</taxon>
    </lineage>
</organism>
<dbReference type="STRING" id="1079859.SAMN04515674_107113"/>
<reference evidence="1 2" key="1">
    <citation type="submission" date="2016-10" db="EMBL/GenBank/DDBJ databases">
        <authorList>
            <person name="de Groot N.N."/>
        </authorList>
    </citation>
    <scope>NUCLEOTIDE SEQUENCE [LARGE SCALE GENOMIC DNA]</scope>
    <source>
        <strain evidence="2">E92,LMG 26720,CCM 7988</strain>
    </source>
</reference>
<dbReference type="EMBL" id="FOXH01000007">
    <property type="protein sequence ID" value="SFP93095.1"/>
    <property type="molecule type" value="Genomic_DNA"/>
</dbReference>
<evidence type="ECO:0000313" key="1">
    <source>
        <dbReference type="EMBL" id="SFP93095.1"/>
    </source>
</evidence>
<dbReference type="Proteomes" id="UP000199306">
    <property type="component" value="Unassembled WGS sequence"/>
</dbReference>
<evidence type="ECO:0008006" key="3">
    <source>
        <dbReference type="Google" id="ProtNLM"/>
    </source>
</evidence>
<sequence length="296" mass="34539">MNPMIEIVLKLQEFATKMVQTCVSLLKVLVMFQRPSALPSKKTKYCSVLGNGPSLKVTLEEDLEFLKTTELFCVNNFASSDYYPILKPQNYVLIDPAFFIYDGVTFDREDIRKTFKAITELTAWEINLYVPQKAKKSTFFKEISKKNPNIKIVYFNYIIFKGFQTLSHWFYKTGIASIQSQTVLIAAIFLAVNRKFEEIFLFGADTSWHEQFKVNNDNILTFRDVHFYNTDASKEKDIPIYDVIKKQNMTMSVEFTYLARTFRGYELLGDYAKYQKVKIYNASAKSYIDAFERIKV</sequence>
<proteinExistence type="predicted"/>
<keyword evidence="2" id="KW-1185">Reference proteome</keyword>
<dbReference type="Gene3D" id="3.90.1480.10">
    <property type="entry name" value="Alpha-2,3-sialyltransferase"/>
    <property type="match status" value="1"/>
</dbReference>
<protein>
    <recommendedName>
        <fullName evidence="3">DUF115 domain-containing protein</fullName>
    </recommendedName>
</protein>
<dbReference type="OrthoDB" id="5328262at2"/>
<dbReference type="AlphaFoldDB" id="A0A1I5UCU4"/>
<accession>A0A1I5UCU4</accession>
<gene>
    <name evidence="1" type="ORF">SAMN04515674_107113</name>
</gene>